<sequence length="46" mass="4675">MPGASDRGGRLAGQVGGVVAVRNAIGYDVDDTTLRELDPVHATPVA</sequence>
<evidence type="ECO:0000313" key="1">
    <source>
        <dbReference type="EMBL" id="WNM38297.1"/>
    </source>
</evidence>
<dbReference type="EMBL" id="CP134876">
    <property type="protein sequence ID" value="WNM38297.1"/>
    <property type="molecule type" value="Genomic_DNA"/>
</dbReference>
<organism evidence="1 2">
    <name type="scientific">Micromonospora halotolerans</name>
    <dbReference type="NCBI Taxonomy" id="709879"/>
    <lineage>
        <taxon>Bacteria</taxon>
        <taxon>Bacillati</taxon>
        <taxon>Actinomycetota</taxon>
        <taxon>Actinomycetes</taxon>
        <taxon>Micromonosporales</taxon>
        <taxon>Micromonosporaceae</taxon>
        <taxon>Micromonospora</taxon>
    </lineage>
</organism>
<reference evidence="1 2" key="1">
    <citation type="submission" date="2023-09" db="EMBL/GenBank/DDBJ databases">
        <title>Micromonospora halotolerans DSM 45598 genome sequence.</title>
        <authorList>
            <person name="Mo P."/>
        </authorList>
    </citation>
    <scope>NUCLEOTIDE SEQUENCE [LARGE SCALE GENOMIC DNA]</scope>
    <source>
        <strain evidence="1 2">DSM 45598</strain>
    </source>
</reference>
<dbReference type="Proteomes" id="UP001303001">
    <property type="component" value="Chromosome"/>
</dbReference>
<dbReference type="RefSeq" id="WP_313719920.1">
    <property type="nucleotide sequence ID" value="NZ_CP134876.1"/>
</dbReference>
<protein>
    <submittedName>
        <fullName evidence="1">Uncharacterized protein</fullName>
    </submittedName>
</protein>
<name>A0ABY9ZSN8_9ACTN</name>
<keyword evidence="2" id="KW-1185">Reference proteome</keyword>
<proteinExistence type="predicted"/>
<accession>A0ABY9ZSN8</accession>
<gene>
    <name evidence="1" type="ORF">RMN56_24645</name>
</gene>
<evidence type="ECO:0000313" key="2">
    <source>
        <dbReference type="Proteomes" id="UP001303001"/>
    </source>
</evidence>